<dbReference type="PROSITE" id="PS00122">
    <property type="entry name" value="CARBOXYLESTERASE_B_1"/>
    <property type="match status" value="1"/>
</dbReference>
<keyword evidence="9" id="KW-1185">Reference proteome</keyword>
<evidence type="ECO:0000313" key="9">
    <source>
        <dbReference type="Proteomes" id="UP001652700"/>
    </source>
</evidence>
<dbReference type="GeneID" id="126890500"/>
<dbReference type="Proteomes" id="UP001652700">
    <property type="component" value="Unplaced"/>
</dbReference>
<dbReference type="SUPFAM" id="SSF53474">
    <property type="entry name" value="alpha/beta-Hydrolases"/>
    <property type="match status" value="1"/>
</dbReference>
<comment type="similarity">
    <text evidence="1 6">Belongs to the type-B carboxylesterase/lipase family.</text>
</comment>
<proteinExistence type="inferred from homology"/>
<dbReference type="InterPro" id="IPR002018">
    <property type="entry name" value="CarbesteraseB"/>
</dbReference>
<feature type="chain" id="PRO_5045002669" description="Carboxylic ester hydrolase" evidence="6">
    <location>
        <begin position="23"/>
        <end position="542"/>
    </location>
</feature>
<feature type="domain" description="Carboxylesterase type B" evidence="7">
    <location>
        <begin position="25"/>
        <end position="513"/>
    </location>
</feature>
<evidence type="ECO:0000256" key="3">
    <source>
        <dbReference type="ARBA" id="ARBA00022801"/>
    </source>
</evidence>
<evidence type="ECO:0000256" key="4">
    <source>
        <dbReference type="ARBA" id="ARBA00023157"/>
    </source>
</evidence>
<reference evidence="8" key="1">
    <citation type="submission" date="2025-05" db="UniProtKB">
        <authorList>
            <consortium name="EnsemblMetazoa"/>
        </authorList>
    </citation>
    <scope>IDENTIFICATION</scope>
</reference>
<evidence type="ECO:0000256" key="2">
    <source>
        <dbReference type="ARBA" id="ARBA00022487"/>
    </source>
</evidence>
<keyword evidence="3 6" id="KW-0378">Hydrolase</keyword>
<dbReference type="InterPro" id="IPR029058">
    <property type="entry name" value="AB_hydrolase_fold"/>
</dbReference>
<dbReference type="InterPro" id="IPR050309">
    <property type="entry name" value="Type-B_Carboxylest/Lipase"/>
</dbReference>
<keyword evidence="2" id="KW-0719">Serine esterase</keyword>
<sequence length="542" mass="60281">MFVKHILFVVNFLALMFLEVSSDNVQVTTNEGTILGKTSLSEKNHKMYMFHGIPYAEPPKRFELSVAKSNWTGVLDCTRERAQCVQGRGIIVQGSEDCLFLNVASPNLNGTAPVMVFIHGGTFKNGTGSLITNSPELFLEEGLVVVGIEYRVGVFGFLSTGDLTCPGNWGLKDQTLALQWVQRNIANFGGDPKRVTIWGQSAGAVSVSLHLTSKRSKGLFRGAIMNSGVSLCLWGLSRTGNELAHNIGTKLGVGSANSSQLIENLKKVDYVSIQSVSDLLSVEAFNNYPLTGIALGPVLEVPHPTAFLTVKSDNSILSGQFTRVPVLVGYNTNEVGIMAPLAFSGSVPTLQSEPKKFVPVDIISDKNLTEAGLKIRKEFFGNAPYITMDSNLINFINIDVFVKPIHRFVFDVKKYVPDTYLYQFSYKGDLIRTLTFLFNIKGTVHGEDMYYLFKSNFPFSQKDLKIRSKMVKMWSNFCKYSKPIPQPTSDLDNVDWLPATQCPILFNIGEKNENIVNPHLRQLQFFDNEIYNKYGQGVYDTY</sequence>
<dbReference type="RefSeq" id="XP_050515440.1">
    <property type="nucleotide sequence ID" value="XM_050659483.1"/>
</dbReference>
<evidence type="ECO:0000256" key="1">
    <source>
        <dbReference type="ARBA" id="ARBA00005964"/>
    </source>
</evidence>
<keyword evidence="5" id="KW-0325">Glycoprotein</keyword>
<name>A0ABM5KZ24_DIAVI</name>
<evidence type="ECO:0000256" key="5">
    <source>
        <dbReference type="ARBA" id="ARBA00023180"/>
    </source>
</evidence>
<evidence type="ECO:0000256" key="6">
    <source>
        <dbReference type="RuleBase" id="RU361235"/>
    </source>
</evidence>
<feature type="signal peptide" evidence="6">
    <location>
        <begin position="1"/>
        <end position="22"/>
    </location>
</feature>
<dbReference type="EC" id="3.1.1.-" evidence="6"/>
<protein>
    <recommendedName>
        <fullName evidence="6">Carboxylic ester hydrolase</fullName>
        <ecNumber evidence="6">3.1.1.-</ecNumber>
    </recommendedName>
</protein>
<evidence type="ECO:0000259" key="7">
    <source>
        <dbReference type="Pfam" id="PF00135"/>
    </source>
</evidence>
<organism evidence="8 9">
    <name type="scientific">Diabrotica virgifera virgifera</name>
    <name type="common">western corn rootworm</name>
    <dbReference type="NCBI Taxonomy" id="50390"/>
    <lineage>
        <taxon>Eukaryota</taxon>
        <taxon>Metazoa</taxon>
        <taxon>Ecdysozoa</taxon>
        <taxon>Arthropoda</taxon>
        <taxon>Hexapoda</taxon>
        <taxon>Insecta</taxon>
        <taxon>Pterygota</taxon>
        <taxon>Neoptera</taxon>
        <taxon>Endopterygota</taxon>
        <taxon>Coleoptera</taxon>
        <taxon>Polyphaga</taxon>
        <taxon>Cucujiformia</taxon>
        <taxon>Chrysomeloidea</taxon>
        <taxon>Chrysomelidae</taxon>
        <taxon>Galerucinae</taxon>
        <taxon>Diabroticina</taxon>
        <taxon>Diabroticites</taxon>
        <taxon>Diabrotica</taxon>
    </lineage>
</organism>
<accession>A0ABM5KZ24</accession>
<dbReference type="PANTHER" id="PTHR11559">
    <property type="entry name" value="CARBOXYLESTERASE"/>
    <property type="match status" value="1"/>
</dbReference>
<dbReference type="EnsemblMetazoa" id="XM_050659483.1">
    <property type="protein sequence ID" value="XP_050515440.1"/>
    <property type="gene ID" value="LOC126890500"/>
</dbReference>
<dbReference type="Gene3D" id="3.40.50.1820">
    <property type="entry name" value="alpha/beta hydrolase"/>
    <property type="match status" value="1"/>
</dbReference>
<keyword evidence="6" id="KW-0732">Signal</keyword>
<dbReference type="InterPro" id="IPR019826">
    <property type="entry name" value="Carboxylesterase_B_AS"/>
</dbReference>
<keyword evidence="4" id="KW-1015">Disulfide bond</keyword>
<dbReference type="Pfam" id="PF00135">
    <property type="entry name" value="COesterase"/>
    <property type="match status" value="1"/>
</dbReference>
<evidence type="ECO:0000313" key="8">
    <source>
        <dbReference type="EnsemblMetazoa" id="XP_050515440.1"/>
    </source>
</evidence>